<dbReference type="GO" id="GO:0005524">
    <property type="term" value="F:ATP binding"/>
    <property type="evidence" value="ECO:0007669"/>
    <property type="project" value="InterPro"/>
</dbReference>
<dbReference type="PROSITE" id="PS00108">
    <property type="entry name" value="PROTEIN_KINASE_ST"/>
    <property type="match status" value="1"/>
</dbReference>
<dbReference type="STRING" id="47427.A0A2H3EBQ5"/>
<dbReference type="InterPro" id="IPR011009">
    <property type="entry name" value="Kinase-like_dom_sf"/>
</dbReference>
<dbReference type="SMART" id="SM00220">
    <property type="entry name" value="S_TKc"/>
    <property type="match status" value="1"/>
</dbReference>
<dbReference type="EMBL" id="KZ293644">
    <property type="protein sequence ID" value="PBL03565.1"/>
    <property type="molecule type" value="Genomic_DNA"/>
</dbReference>
<gene>
    <name evidence="2" type="ORF">ARMGADRAFT_911821</name>
</gene>
<evidence type="ECO:0000313" key="2">
    <source>
        <dbReference type="EMBL" id="PBL03565.1"/>
    </source>
</evidence>
<accession>A0A2H3EBQ5</accession>
<feature type="domain" description="Protein kinase" evidence="1">
    <location>
        <begin position="75"/>
        <end position="277"/>
    </location>
</feature>
<dbReference type="InterPro" id="IPR000719">
    <property type="entry name" value="Prot_kinase_dom"/>
</dbReference>
<proteinExistence type="predicted"/>
<dbReference type="Pfam" id="PF07714">
    <property type="entry name" value="PK_Tyr_Ser-Thr"/>
    <property type="match status" value="1"/>
</dbReference>
<name>A0A2H3EBQ5_ARMGA</name>
<evidence type="ECO:0000313" key="3">
    <source>
        <dbReference type="Proteomes" id="UP000217790"/>
    </source>
</evidence>
<dbReference type="InterPro" id="IPR008271">
    <property type="entry name" value="Ser/Thr_kinase_AS"/>
</dbReference>
<dbReference type="PANTHER" id="PTHR44329">
    <property type="entry name" value="SERINE/THREONINE-PROTEIN KINASE TNNI3K-RELATED"/>
    <property type="match status" value="1"/>
</dbReference>
<dbReference type="OMA" id="NCCEIDE"/>
<dbReference type="AlphaFoldDB" id="A0A2H3EBQ5"/>
<dbReference type="OrthoDB" id="122279at2759"/>
<dbReference type="PROSITE" id="PS50011">
    <property type="entry name" value="PROTEIN_KINASE_DOM"/>
    <property type="match status" value="1"/>
</dbReference>
<dbReference type="InterPro" id="IPR001245">
    <property type="entry name" value="Ser-Thr/Tyr_kinase_cat_dom"/>
</dbReference>
<dbReference type="Proteomes" id="UP000217790">
    <property type="component" value="Unassembled WGS sequence"/>
</dbReference>
<organism evidence="2 3">
    <name type="scientific">Armillaria gallica</name>
    <name type="common">Bulbous honey fungus</name>
    <name type="synonym">Armillaria bulbosa</name>
    <dbReference type="NCBI Taxonomy" id="47427"/>
    <lineage>
        <taxon>Eukaryota</taxon>
        <taxon>Fungi</taxon>
        <taxon>Dikarya</taxon>
        <taxon>Basidiomycota</taxon>
        <taxon>Agaricomycotina</taxon>
        <taxon>Agaricomycetes</taxon>
        <taxon>Agaricomycetidae</taxon>
        <taxon>Agaricales</taxon>
        <taxon>Marasmiineae</taxon>
        <taxon>Physalacriaceae</taxon>
        <taxon>Armillaria</taxon>
    </lineage>
</organism>
<dbReference type="InterPro" id="IPR051681">
    <property type="entry name" value="Ser/Thr_Kinases-Pseudokinases"/>
</dbReference>
<keyword evidence="2" id="KW-0808">Transferase</keyword>
<protein>
    <submittedName>
        <fullName evidence="2">Kinase-like protein</fullName>
    </submittedName>
</protein>
<reference evidence="3" key="1">
    <citation type="journal article" date="2017" name="Nat. Ecol. Evol.">
        <title>Genome expansion and lineage-specific genetic innovations in the forest pathogenic fungi Armillaria.</title>
        <authorList>
            <person name="Sipos G."/>
            <person name="Prasanna A.N."/>
            <person name="Walter M.C."/>
            <person name="O'Connor E."/>
            <person name="Balint B."/>
            <person name="Krizsan K."/>
            <person name="Kiss B."/>
            <person name="Hess J."/>
            <person name="Varga T."/>
            <person name="Slot J."/>
            <person name="Riley R."/>
            <person name="Boka B."/>
            <person name="Rigling D."/>
            <person name="Barry K."/>
            <person name="Lee J."/>
            <person name="Mihaltcheva S."/>
            <person name="LaButti K."/>
            <person name="Lipzen A."/>
            <person name="Waldron R."/>
            <person name="Moloney N.M."/>
            <person name="Sperisen C."/>
            <person name="Kredics L."/>
            <person name="Vagvoelgyi C."/>
            <person name="Patrignani A."/>
            <person name="Fitzpatrick D."/>
            <person name="Nagy I."/>
            <person name="Doyle S."/>
            <person name="Anderson J.B."/>
            <person name="Grigoriev I.V."/>
            <person name="Gueldener U."/>
            <person name="Muensterkoetter M."/>
            <person name="Nagy L.G."/>
        </authorList>
    </citation>
    <scope>NUCLEOTIDE SEQUENCE [LARGE SCALE GENOMIC DNA]</scope>
    <source>
        <strain evidence="3">Ar21-2</strain>
    </source>
</reference>
<dbReference type="GO" id="GO:0004674">
    <property type="term" value="F:protein serine/threonine kinase activity"/>
    <property type="evidence" value="ECO:0007669"/>
    <property type="project" value="TreeGrafter"/>
</dbReference>
<dbReference type="SUPFAM" id="SSF56112">
    <property type="entry name" value="Protein kinase-like (PK-like)"/>
    <property type="match status" value="1"/>
</dbReference>
<sequence length="277" mass="30901">MVKQVTDVLSESNIHDQLLNLSVEEAQCTLDFLQDLLDVPGLAMIPKRTFLKTSLKLTRIHDCVPCCLALRGFKKTGDYPFALGHFGELWRGQVEGVEVAVKQARIFTSDNDIKNVLQRVRREAVIWRQCDQPNVLPFYGIYRDSAPSTYCLVSPFMSNGSLRQYMNKTDDPDRHKLALDITRGMNYLHTLSIVHGDLKGDNILIADDCRAVIADFGISFVMGTTTFATSSSSSRRGGTVRWQAPEVLKGSPNSFSADVYSLACVYFEVCSSQASRS</sequence>
<dbReference type="Gene3D" id="1.10.510.10">
    <property type="entry name" value="Transferase(Phosphotransferase) domain 1"/>
    <property type="match status" value="1"/>
</dbReference>
<keyword evidence="3" id="KW-1185">Reference proteome</keyword>
<keyword evidence="2" id="KW-0418">Kinase</keyword>
<dbReference type="InParanoid" id="A0A2H3EBQ5"/>
<evidence type="ECO:0000259" key="1">
    <source>
        <dbReference type="PROSITE" id="PS50011"/>
    </source>
</evidence>